<dbReference type="PANTHER" id="PTHR10853:SF0">
    <property type="entry name" value="PROTEIN PELOTA HOMOLOG"/>
    <property type="match status" value="1"/>
</dbReference>
<evidence type="ECO:0000256" key="2">
    <source>
        <dbReference type="ARBA" id="ARBA00004496"/>
    </source>
</evidence>
<dbReference type="SUPFAM" id="SSF55315">
    <property type="entry name" value="L30e-like"/>
    <property type="match status" value="1"/>
</dbReference>
<feature type="domain" description="eRF1/Pelota-like N-terminal" evidence="6">
    <location>
        <begin position="1"/>
        <end position="121"/>
    </location>
</feature>
<dbReference type="Gene3D" id="3.30.1330.30">
    <property type="match status" value="1"/>
</dbReference>
<comment type="subcellular location">
    <subcellularLocation>
        <location evidence="2">Cytoplasm</location>
    </subcellularLocation>
</comment>
<dbReference type="GO" id="GO:0070651">
    <property type="term" value="P:nonfunctional rRNA decay"/>
    <property type="evidence" value="ECO:0007669"/>
    <property type="project" value="TreeGrafter"/>
</dbReference>
<comment type="similarity">
    <text evidence="3">Belongs to the eukaryotic release factor 1 family. Pelota subfamily.</text>
</comment>
<gene>
    <name evidence="7" type="ORF">IHE51_00480</name>
</gene>
<comment type="cofactor">
    <cofactor evidence="1">
        <name>a divalent metal cation</name>
        <dbReference type="ChEBI" id="CHEBI:60240"/>
    </cofactor>
</comment>
<dbReference type="SUPFAM" id="SSF53137">
    <property type="entry name" value="Translational machinery components"/>
    <property type="match status" value="1"/>
</dbReference>
<dbReference type="GO" id="GO:0005737">
    <property type="term" value="C:cytoplasm"/>
    <property type="evidence" value="ECO:0007669"/>
    <property type="project" value="UniProtKB-SubCell"/>
</dbReference>
<proteinExistence type="inferred from homology"/>
<dbReference type="AlphaFoldDB" id="A0A8T3UQZ1"/>
<dbReference type="Pfam" id="PF26356">
    <property type="entry name" value="Pelota_N"/>
    <property type="match status" value="1"/>
</dbReference>
<reference evidence="7 8" key="1">
    <citation type="submission" date="2020-09" db="EMBL/GenBank/DDBJ databases">
        <title>Genomic characterization of a novel Parvarchaeota family in acid mine drainage sediments.</title>
        <authorList>
            <person name="Luo Z.-H."/>
        </authorList>
    </citation>
    <scope>NUCLEOTIDE SEQUENCE [LARGE SCALE GENOMIC DNA]</scope>
    <source>
        <strain evidence="7">MAS1_bins.189</strain>
    </source>
</reference>
<evidence type="ECO:0000256" key="4">
    <source>
        <dbReference type="ARBA" id="ARBA00022490"/>
    </source>
</evidence>
<dbReference type="InterPro" id="IPR005142">
    <property type="entry name" value="eRF1_3"/>
</dbReference>
<dbReference type="Proteomes" id="UP000718571">
    <property type="component" value="Unassembled WGS sequence"/>
</dbReference>
<dbReference type="InterPro" id="IPR004405">
    <property type="entry name" value="TF_pelota"/>
</dbReference>
<dbReference type="SUPFAM" id="SSF159065">
    <property type="entry name" value="Dom34/Pelota N-terminal domain-like"/>
    <property type="match status" value="1"/>
</dbReference>
<evidence type="ECO:0000313" key="8">
    <source>
        <dbReference type="Proteomes" id="UP000718571"/>
    </source>
</evidence>
<dbReference type="InterPro" id="IPR042226">
    <property type="entry name" value="eFR1_2_sf"/>
</dbReference>
<dbReference type="EMBL" id="JADFAR010000005">
    <property type="protein sequence ID" value="MBE5728322.1"/>
    <property type="molecule type" value="Genomic_DNA"/>
</dbReference>
<dbReference type="Gene3D" id="2.30.30.870">
    <property type="entry name" value="Pelota, domain A"/>
    <property type="match status" value="1"/>
</dbReference>
<organism evidence="7 8">
    <name type="scientific">Candidatus Acidifodinimicrobium mancum</name>
    <dbReference type="NCBI Taxonomy" id="2898728"/>
    <lineage>
        <taxon>Archaea</taxon>
        <taxon>Candidatus Parvarchaeota</taxon>
        <taxon>Candidatus Acidifodinimicrobiaceae</taxon>
        <taxon>Candidatus Acidifodinimicrobium</taxon>
    </lineage>
</organism>
<name>A0A8T3UQZ1_9ARCH</name>
<dbReference type="GO" id="GO:0070481">
    <property type="term" value="P:nuclear-transcribed mRNA catabolic process, non-stop decay"/>
    <property type="evidence" value="ECO:0007669"/>
    <property type="project" value="InterPro"/>
</dbReference>
<evidence type="ECO:0000256" key="3">
    <source>
        <dbReference type="ARBA" id="ARBA00009504"/>
    </source>
</evidence>
<sequence length="328" mass="36982">MKIMKFSPSEGVLKASVKSPEDLIVLSYVIEPGDKLTSYTRRKIEFGKEKEIKTVKLGVDVERVELSENAVSVSGKISESSDEDVPLHKYHTISIDLDTTFTLQKNSFLSYQIKAVRDSSIRSPKVFICVYESGYAIFYSVTNYSIRKVRELRENVSGKRFKSGGSELFFDKLGKALLDELGKDWDLFIVAGAGIYNERLKEKLGRSDIVYETVSYADTGLKELMGKDIINKKLEERAILNQKKKMDEYIKNISSGNEKYVYGVKNIDNKLKLSAVPEEALVSKDFIGGNKDLLSALDKSSAKIVIFNQQDESLYTLNSFGGIIVKFY</sequence>
<accession>A0A8T3UQZ1</accession>
<dbReference type="GO" id="GO:0046872">
    <property type="term" value="F:metal ion binding"/>
    <property type="evidence" value="ECO:0007669"/>
    <property type="project" value="UniProtKB-KW"/>
</dbReference>
<dbReference type="GO" id="GO:0071025">
    <property type="term" value="P:RNA surveillance"/>
    <property type="evidence" value="ECO:0007669"/>
    <property type="project" value="InterPro"/>
</dbReference>
<keyword evidence="5" id="KW-0479">Metal-binding</keyword>
<dbReference type="InterPro" id="IPR005140">
    <property type="entry name" value="eRF1_Pelota-like_N"/>
</dbReference>
<evidence type="ECO:0000313" key="7">
    <source>
        <dbReference type="EMBL" id="MBE5728322.1"/>
    </source>
</evidence>
<keyword evidence="4" id="KW-0963">Cytoplasm</keyword>
<dbReference type="Gene3D" id="3.30.420.60">
    <property type="entry name" value="eRF1 domain 2"/>
    <property type="match status" value="1"/>
</dbReference>
<evidence type="ECO:0000256" key="1">
    <source>
        <dbReference type="ARBA" id="ARBA00001968"/>
    </source>
</evidence>
<dbReference type="InterPro" id="IPR029064">
    <property type="entry name" value="Ribosomal_eL30-like_sf"/>
</dbReference>
<evidence type="ECO:0000256" key="5">
    <source>
        <dbReference type="ARBA" id="ARBA00022723"/>
    </source>
</evidence>
<dbReference type="GO" id="GO:0070966">
    <property type="term" value="P:nuclear-transcribed mRNA catabolic process, no-go decay"/>
    <property type="evidence" value="ECO:0007669"/>
    <property type="project" value="InterPro"/>
</dbReference>
<dbReference type="SMART" id="SM01194">
    <property type="entry name" value="eRF1_1"/>
    <property type="match status" value="1"/>
</dbReference>
<dbReference type="InterPro" id="IPR058547">
    <property type="entry name" value="Pelota_N"/>
</dbReference>
<comment type="caution">
    <text evidence="7">The sequence shown here is derived from an EMBL/GenBank/DDBJ whole genome shotgun (WGS) entry which is preliminary data.</text>
</comment>
<dbReference type="Pfam" id="PF03465">
    <property type="entry name" value="eRF1_3"/>
    <property type="match status" value="1"/>
</dbReference>
<evidence type="ECO:0000259" key="6">
    <source>
        <dbReference type="SMART" id="SM01194"/>
    </source>
</evidence>
<dbReference type="InterPro" id="IPR038069">
    <property type="entry name" value="Pelota/DOM34_N"/>
</dbReference>
<dbReference type="PANTHER" id="PTHR10853">
    <property type="entry name" value="PELOTA"/>
    <property type="match status" value="1"/>
</dbReference>
<dbReference type="GO" id="GO:0032790">
    <property type="term" value="P:ribosome disassembly"/>
    <property type="evidence" value="ECO:0007669"/>
    <property type="project" value="TreeGrafter"/>
</dbReference>
<protein>
    <submittedName>
        <fullName evidence="7">Pelota family protein</fullName>
    </submittedName>
</protein>